<keyword evidence="3" id="KW-1185">Reference proteome</keyword>
<sequence length="315" mass="35387">MPGTMENAADPQHGTGAVVRTTQPLLLFFSESRGGRSETLAEAGHSSCEATPNSGTPSATPMRRRAYSHRHAAIRWARDCNDWKKVPLDNFCPHTFTSSSFLNVLRSRFSGISRENWAALNDVLREWPATKQHFAQTADVSVPKFPNEEVEFIYKVQLWQTRSYTEDVLRDIIQQRPSISIHARARRVFTADSTRGAATPALQPVRAETGINCIAVDSSRNSAVTSALPMPKKLALEDYEDNLLEQSQMIILIGRNIFRYKNIKAITFSALEMEINEEYQEIAEYGLSRIDVLNSLKESSSFTFSDDDSVVFFNG</sequence>
<protein>
    <submittedName>
        <fullName evidence="2">Uncharacterized protein</fullName>
    </submittedName>
</protein>
<evidence type="ECO:0000313" key="3">
    <source>
        <dbReference type="Proteomes" id="UP000192247"/>
    </source>
</evidence>
<feature type="region of interest" description="Disordered" evidence="1">
    <location>
        <begin position="39"/>
        <end position="64"/>
    </location>
</feature>
<accession>A0A1V9WZI6</accession>
<dbReference type="AlphaFoldDB" id="A0A1V9WZI6"/>
<dbReference type="EMBL" id="MNPL01031331">
    <property type="protein sequence ID" value="OQR66710.1"/>
    <property type="molecule type" value="Genomic_DNA"/>
</dbReference>
<reference evidence="2 3" key="1">
    <citation type="journal article" date="2017" name="Gigascience">
        <title>Draft genome of the honey bee ectoparasitic mite, Tropilaelaps mercedesae, is shaped by the parasitic life history.</title>
        <authorList>
            <person name="Dong X."/>
            <person name="Armstrong S.D."/>
            <person name="Xia D."/>
            <person name="Makepeace B.L."/>
            <person name="Darby A.C."/>
            <person name="Kadowaki T."/>
        </authorList>
    </citation>
    <scope>NUCLEOTIDE SEQUENCE [LARGE SCALE GENOMIC DNA]</scope>
    <source>
        <strain evidence="2">Wuxi-XJTLU</strain>
    </source>
</reference>
<gene>
    <name evidence="2" type="ORF">BIW11_13973</name>
</gene>
<dbReference type="Proteomes" id="UP000192247">
    <property type="component" value="Unassembled WGS sequence"/>
</dbReference>
<name>A0A1V9WZI6_9ACAR</name>
<evidence type="ECO:0000313" key="2">
    <source>
        <dbReference type="EMBL" id="OQR66710.1"/>
    </source>
</evidence>
<evidence type="ECO:0000256" key="1">
    <source>
        <dbReference type="SAM" id="MobiDB-lite"/>
    </source>
</evidence>
<dbReference type="InParanoid" id="A0A1V9WZI6"/>
<comment type="caution">
    <text evidence="2">The sequence shown here is derived from an EMBL/GenBank/DDBJ whole genome shotgun (WGS) entry which is preliminary data.</text>
</comment>
<feature type="compositionally biased region" description="Polar residues" evidence="1">
    <location>
        <begin position="48"/>
        <end position="59"/>
    </location>
</feature>
<proteinExistence type="predicted"/>
<organism evidence="2 3">
    <name type="scientific">Tropilaelaps mercedesae</name>
    <dbReference type="NCBI Taxonomy" id="418985"/>
    <lineage>
        <taxon>Eukaryota</taxon>
        <taxon>Metazoa</taxon>
        <taxon>Ecdysozoa</taxon>
        <taxon>Arthropoda</taxon>
        <taxon>Chelicerata</taxon>
        <taxon>Arachnida</taxon>
        <taxon>Acari</taxon>
        <taxon>Parasitiformes</taxon>
        <taxon>Mesostigmata</taxon>
        <taxon>Gamasina</taxon>
        <taxon>Dermanyssoidea</taxon>
        <taxon>Laelapidae</taxon>
        <taxon>Tropilaelaps</taxon>
    </lineage>
</organism>